<organism evidence="13 14">
    <name type="scientific">Auxenochlorella protothecoides</name>
    <name type="common">Green microalga</name>
    <name type="synonym">Chlorella protothecoides</name>
    <dbReference type="NCBI Taxonomy" id="3075"/>
    <lineage>
        <taxon>Eukaryota</taxon>
        <taxon>Viridiplantae</taxon>
        <taxon>Chlorophyta</taxon>
        <taxon>core chlorophytes</taxon>
        <taxon>Trebouxiophyceae</taxon>
        <taxon>Chlorellales</taxon>
        <taxon>Chlorellaceae</taxon>
        <taxon>Auxenochlorella</taxon>
    </lineage>
</organism>
<dbReference type="GO" id="GO:0003684">
    <property type="term" value="F:damaged DNA binding"/>
    <property type="evidence" value="ECO:0007669"/>
    <property type="project" value="InterPro"/>
</dbReference>
<dbReference type="Pfam" id="PF02037">
    <property type="entry name" value="SAP"/>
    <property type="match status" value="1"/>
</dbReference>
<evidence type="ECO:0000313" key="14">
    <source>
        <dbReference type="Proteomes" id="UP000279271"/>
    </source>
</evidence>
<proteinExistence type="inferred from homology"/>
<dbReference type="InterPro" id="IPR010979">
    <property type="entry name" value="Ribosomal_uS13-like_H2TH"/>
</dbReference>
<dbReference type="SUPFAM" id="SSF81624">
    <property type="entry name" value="N-terminal domain of MutM-like DNA repair proteins"/>
    <property type="match status" value="1"/>
</dbReference>
<evidence type="ECO:0000313" key="13">
    <source>
        <dbReference type="EMBL" id="RMZ52979.1"/>
    </source>
</evidence>
<dbReference type="InterPro" id="IPR035937">
    <property type="entry name" value="FPG_N"/>
</dbReference>
<keyword evidence="9" id="KW-0326">Glycosidase</keyword>
<feature type="region of interest" description="Disordered" evidence="10">
    <location>
        <begin position="318"/>
        <end position="370"/>
    </location>
</feature>
<sequence>MVEGHQCHRVAHAHRRQLLGRRFKASSPNGRFTDGAAALHDQPLHRIEVHGKYLFYFFGTDPKDPIVLHFHFGMSGAFRTTALPGPEPTATTRLQLLDQEAGTVSHLSAMTVLHGSRDLYDAKRSKLGPDPLREDADEELVWSTVSTSKKSIGLLLMDQSVVAGIGNIYRAEILYKAGVHPEQPGNTLSVEAFQRLWRHSVLLLQRGFATGSILTVDEGEAPSLGPAWARRYIYNQARCGRCGGRVATWDMAGRTEFLSHCAPEDPAALGSPKKMTVAGLRAALGALGADTAGRKAALAARLAERRALGFVEAAPGGVKREDGAQVPPQAADLAVPSPPAPAASPAPGKAPGKQRGAFPGPRLPAMPPPVTPGIAALLDTPIKLGELGRRRRSRPVASAQEALLEKLEAGEGPGVEHVALEDDATEALKARASVGDPARRPRRTTGRAQPGPGA</sequence>
<evidence type="ECO:0000256" key="6">
    <source>
        <dbReference type="ARBA" id="ARBA00023204"/>
    </source>
</evidence>
<accession>A0A3M7KSZ9</accession>
<gene>
    <name evidence="13" type="ORF">APUTEX25_001098</name>
</gene>
<dbReference type="Proteomes" id="UP000279271">
    <property type="component" value="Unassembled WGS sequence"/>
</dbReference>
<reference evidence="14" key="1">
    <citation type="journal article" date="2018" name="Algal Res.">
        <title>Characterization of plant carbon substrate utilization by Auxenochlorella protothecoides.</title>
        <authorList>
            <person name="Vogler B.W."/>
            <person name="Starkenburg S.R."/>
            <person name="Sudasinghe N."/>
            <person name="Schambach J.Y."/>
            <person name="Rollin J.A."/>
            <person name="Pattathil S."/>
            <person name="Barry A.N."/>
        </authorList>
    </citation>
    <scope>NUCLEOTIDE SEQUENCE [LARGE SCALE GENOMIC DNA]</scope>
    <source>
        <strain evidence="14">UTEX 25</strain>
    </source>
</reference>
<feature type="domain" description="Formamidopyrimidine-DNA glycosylase catalytic" evidence="12">
    <location>
        <begin position="2"/>
        <end position="128"/>
    </location>
</feature>
<keyword evidence="7" id="KW-0456">Lyase</keyword>
<comment type="caution">
    <text evidence="13">The sequence shown here is derived from an EMBL/GenBank/DDBJ whole genome shotgun (WGS) entry which is preliminary data.</text>
</comment>
<feature type="region of interest" description="Disordered" evidence="10">
    <location>
        <begin position="427"/>
        <end position="454"/>
    </location>
</feature>
<evidence type="ECO:0000256" key="3">
    <source>
        <dbReference type="ARBA" id="ARBA00022763"/>
    </source>
</evidence>
<protein>
    <recommendedName>
        <fullName evidence="2">DNA-(apurinic or apyrimidinic site) lyase</fullName>
        <ecNumber evidence="2">4.2.99.18</ecNumber>
    </recommendedName>
</protein>
<evidence type="ECO:0000256" key="5">
    <source>
        <dbReference type="ARBA" id="ARBA00023125"/>
    </source>
</evidence>
<keyword evidence="3" id="KW-0227">DNA damage</keyword>
<feature type="compositionally biased region" description="Pro residues" evidence="10">
    <location>
        <begin position="361"/>
        <end position="370"/>
    </location>
</feature>
<evidence type="ECO:0000259" key="12">
    <source>
        <dbReference type="PROSITE" id="PS51068"/>
    </source>
</evidence>
<name>A0A3M7KSZ9_AUXPR</name>
<dbReference type="GO" id="GO:0000703">
    <property type="term" value="F:oxidized pyrimidine nucleobase lesion DNA N-glycosylase activity"/>
    <property type="evidence" value="ECO:0007669"/>
    <property type="project" value="TreeGrafter"/>
</dbReference>
<evidence type="ECO:0000256" key="10">
    <source>
        <dbReference type="SAM" id="MobiDB-lite"/>
    </source>
</evidence>
<dbReference type="Gene3D" id="3.20.190.10">
    <property type="entry name" value="MutM-like, N-terminal"/>
    <property type="match status" value="1"/>
</dbReference>
<evidence type="ECO:0000256" key="1">
    <source>
        <dbReference type="ARBA" id="ARBA00009409"/>
    </source>
</evidence>
<evidence type="ECO:0000256" key="9">
    <source>
        <dbReference type="ARBA" id="ARBA00023295"/>
    </source>
</evidence>
<dbReference type="PROSITE" id="PS51068">
    <property type="entry name" value="FPG_CAT"/>
    <property type="match status" value="1"/>
</dbReference>
<feature type="domain" description="SAP" evidence="11">
    <location>
        <begin position="272"/>
        <end position="306"/>
    </location>
</feature>
<dbReference type="AlphaFoldDB" id="A0A3M7KSZ9"/>
<keyword evidence="8" id="KW-0511">Multifunctional enzyme</keyword>
<evidence type="ECO:0000256" key="7">
    <source>
        <dbReference type="ARBA" id="ARBA00023239"/>
    </source>
</evidence>
<dbReference type="EMBL" id="QOKY01000202">
    <property type="protein sequence ID" value="RMZ52979.1"/>
    <property type="molecule type" value="Genomic_DNA"/>
</dbReference>
<dbReference type="InterPro" id="IPR015886">
    <property type="entry name" value="H2TH_FPG"/>
</dbReference>
<dbReference type="EC" id="4.2.99.18" evidence="2"/>
<dbReference type="SMART" id="SM01232">
    <property type="entry name" value="H2TH"/>
    <property type="match status" value="1"/>
</dbReference>
<dbReference type="GO" id="GO:0006284">
    <property type="term" value="P:base-excision repair"/>
    <property type="evidence" value="ECO:0007669"/>
    <property type="project" value="InterPro"/>
</dbReference>
<evidence type="ECO:0000256" key="4">
    <source>
        <dbReference type="ARBA" id="ARBA00022801"/>
    </source>
</evidence>
<dbReference type="SUPFAM" id="SSF46946">
    <property type="entry name" value="S13-like H2TH domain"/>
    <property type="match status" value="1"/>
</dbReference>
<keyword evidence="4" id="KW-0378">Hydrolase</keyword>
<evidence type="ECO:0000256" key="8">
    <source>
        <dbReference type="ARBA" id="ARBA00023268"/>
    </source>
</evidence>
<dbReference type="PANTHER" id="PTHR42697">
    <property type="entry name" value="ENDONUCLEASE 8"/>
    <property type="match status" value="1"/>
</dbReference>
<comment type="similarity">
    <text evidence="1">Belongs to the FPG family.</text>
</comment>
<dbReference type="Gene3D" id="1.10.8.50">
    <property type="match status" value="1"/>
</dbReference>
<dbReference type="Pfam" id="PF06831">
    <property type="entry name" value="H2TH"/>
    <property type="match status" value="1"/>
</dbReference>
<dbReference type="GO" id="GO:0008270">
    <property type="term" value="F:zinc ion binding"/>
    <property type="evidence" value="ECO:0007669"/>
    <property type="project" value="InterPro"/>
</dbReference>
<evidence type="ECO:0000259" key="11">
    <source>
        <dbReference type="PROSITE" id="PS50800"/>
    </source>
</evidence>
<keyword evidence="6" id="KW-0234">DNA repair</keyword>
<evidence type="ECO:0000256" key="2">
    <source>
        <dbReference type="ARBA" id="ARBA00012720"/>
    </source>
</evidence>
<dbReference type="PANTHER" id="PTHR42697:SF1">
    <property type="entry name" value="ENDONUCLEASE 8"/>
    <property type="match status" value="1"/>
</dbReference>
<dbReference type="InterPro" id="IPR012319">
    <property type="entry name" value="FPG_cat"/>
</dbReference>
<dbReference type="SMART" id="SM00898">
    <property type="entry name" value="Fapy_DNA_glyco"/>
    <property type="match status" value="1"/>
</dbReference>
<dbReference type="Pfam" id="PF01149">
    <property type="entry name" value="Fapy_DNA_glyco"/>
    <property type="match status" value="1"/>
</dbReference>
<dbReference type="PROSITE" id="PS50800">
    <property type="entry name" value="SAP"/>
    <property type="match status" value="1"/>
</dbReference>
<keyword evidence="5" id="KW-0238">DNA-binding</keyword>
<dbReference type="SMART" id="SM00513">
    <property type="entry name" value="SAP"/>
    <property type="match status" value="1"/>
</dbReference>
<dbReference type="InterPro" id="IPR003034">
    <property type="entry name" value="SAP_dom"/>
</dbReference>
<dbReference type="GO" id="GO:0140078">
    <property type="term" value="F:class I DNA-(apurinic or apyrimidinic site) endonuclease activity"/>
    <property type="evidence" value="ECO:0007669"/>
    <property type="project" value="UniProtKB-EC"/>
</dbReference>